<dbReference type="Pfam" id="PF00536">
    <property type="entry name" value="SAM_1"/>
    <property type="match status" value="1"/>
</dbReference>
<dbReference type="CDD" id="cd09577">
    <property type="entry name" value="SAM_Ph1_2_3"/>
    <property type="match status" value="1"/>
</dbReference>
<dbReference type="AlphaFoldDB" id="A0A817FB93"/>
<feature type="domain" description="SAM" evidence="2">
    <location>
        <begin position="768"/>
        <end position="832"/>
    </location>
</feature>
<feature type="compositionally biased region" description="Polar residues" evidence="1">
    <location>
        <begin position="369"/>
        <end position="381"/>
    </location>
</feature>
<feature type="compositionally biased region" description="Polar residues" evidence="1">
    <location>
        <begin position="699"/>
        <end position="710"/>
    </location>
</feature>
<dbReference type="OrthoDB" id="2390104at2759"/>
<feature type="compositionally biased region" description="Basic and acidic residues" evidence="1">
    <location>
        <begin position="613"/>
        <end position="624"/>
    </location>
</feature>
<evidence type="ECO:0000313" key="4">
    <source>
        <dbReference type="Proteomes" id="UP000675881"/>
    </source>
</evidence>
<feature type="region of interest" description="Disordered" evidence="1">
    <location>
        <begin position="599"/>
        <end position="759"/>
    </location>
</feature>
<dbReference type="GO" id="GO:0035102">
    <property type="term" value="C:PRC1 complex"/>
    <property type="evidence" value="ECO:0007669"/>
    <property type="project" value="TreeGrafter"/>
</dbReference>
<feature type="region of interest" description="Disordered" evidence="1">
    <location>
        <begin position="24"/>
        <end position="43"/>
    </location>
</feature>
<dbReference type="InterPro" id="IPR013761">
    <property type="entry name" value="SAM/pointed_sf"/>
</dbReference>
<comment type="caution">
    <text evidence="3">The sequence shown here is derived from an EMBL/GenBank/DDBJ whole genome shotgun (WGS) entry which is preliminary data.</text>
</comment>
<dbReference type="InterPro" id="IPR050548">
    <property type="entry name" value="PcG_chromatin_remod_factors"/>
</dbReference>
<feature type="region of interest" description="Disordered" evidence="1">
    <location>
        <begin position="135"/>
        <end position="159"/>
    </location>
</feature>
<feature type="compositionally biased region" description="Polar residues" evidence="1">
    <location>
        <begin position="31"/>
        <end position="43"/>
    </location>
</feature>
<reference evidence="3" key="1">
    <citation type="submission" date="2021-02" db="EMBL/GenBank/DDBJ databases">
        <authorList>
            <person name="Bekaert M."/>
        </authorList>
    </citation>
    <scope>NUCLEOTIDE SEQUENCE</scope>
    <source>
        <strain evidence="3">IoA-00</strain>
    </source>
</reference>
<proteinExistence type="predicted"/>
<keyword evidence="4" id="KW-1185">Reference proteome</keyword>
<feature type="region of interest" description="Disordered" evidence="1">
    <location>
        <begin position="270"/>
        <end position="295"/>
    </location>
</feature>
<feature type="region of interest" description="Disordered" evidence="1">
    <location>
        <begin position="322"/>
        <end position="341"/>
    </location>
</feature>
<name>A0A817FB93_LEPSM</name>
<gene>
    <name evidence="3" type="ORF">LSAA_190</name>
</gene>
<feature type="compositionally biased region" description="Low complexity" evidence="1">
    <location>
        <begin position="711"/>
        <end position="722"/>
    </location>
</feature>
<dbReference type="GO" id="GO:0045892">
    <property type="term" value="P:negative regulation of DNA-templated transcription"/>
    <property type="evidence" value="ECO:0007669"/>
    <property type="project" value="TreeGrafter"/>
</dbReference>
<protein>
    <submittedName>
        <fullName evidence="3">PHC1</fullName>
    </submittedName>
</protein>
<feature type="compositionally biased region" description="Polar residues" evidence="1">
    <location>
        <begin position="553"/>
        <end position="564"/>
    </location>
</feature>
<feature type="compositionally biased region" description="Low complexity" evidence="1">
    <location>
        <begin position="645"/>
        <end position="687"/>
    </location>
</feature>
<dbReference type="PROSITE" id="PS50105">
    <property type="entry name" value="SAM_DOMAIN"/>
    <property type="match status" value="1"/>
</dbReference>
<organism evidence="3 4">
    <name type="scientific">Lepeophtheirus salmonis</name>
    <name type="common">Salmon louse</name>
    <name type="synonym">Caligus salmonis</name>
    <dbReference type="NCBI Taxonomy" id="72036"/>
    <lineage>
        <taxon>Eukaryota</taxon>
        <taxon>Metazoa</taxon>
        <taxon>Ecdysozoa</taxon>
        <taxon>Arthropoda</taxon>
        <taxon>Crustacea</taxon>
        <taxon>Multicrustacea</taxon>
        <taxon>Hexanauplia</taxon>
        <taxon>Copepoda</taxon>
        <taxon>Siphonostomatoida</taxon>
        <taxon>Caligidae</taxon>
        <taxon>Lepeophtheirus</taxon>
    </lineage>
</organism>
<feature type="region of interest" description="Disordered" evidence="1">
    <location>
        <begin position="184"/>
        <end position="215"/>
    </location>
</feature>
<feature type="compositionally biased region" description="Low complexity" evidence="1">
    <location>
        <begin position="434"/>
        <end position="463"/>
    </location>
</feature>
<dbReference type="PANTHER" id="PTHR12247">
    <property type="entry name" value="POLYCOMB GROUP PROTEIN"/>
    <property type="match status" value="1"/>
</dbReference>
<evidence type="ECO:0000256" key="1">
    <source>
        <dbReference type="SAM" id="MobiDB-lite"/>
    </source>
</evidence>
<sequence>MSGNSVKAGEGSASQITYSQQTGFPTIAPAPQQTTLGQGHQGIMSTHQGQFQVISSPPYGTSGAAQNAASATTQYIPQFATYNQQGQLVISPSNFPASAYGQHQIFLTAAPGMQQAQQTQQQAVQQQQVQQQQAAQHQQQQSNHQGGSAKGLLTTTQGNKQVTVRGSQTYMFANTSPLMTASQPGLFTSLSSNEAKNDSSKQGQSGLVQQNTAGATTAQAHQGSFIMHNGIAYMNPQHQQAILSSNGQIILRAPTSHETTQQPIMFSPSALTQQSHIQSPGATNQQQGQQQAGQQLSLAPPTLQPMSLSATNTAGTIRHVTTNSNNVSSSQSGAPPGKTAISRALPTILPTTNVRPTYTLPQIPVSQASLQVNHQQQSSPKSKNKFSPRGGMGSSAGRQQPGKGNSSVGGATANSILKPSMVQQRGTPPGTGTIMSSSPSPLSMGPPILSQQQPPVNSQSQTPVNSHSQPPTLQPMLTVASGGVSTTRTQLHSQYPSLITSAPSPSSGASATVLVSTSSTKTSSWNNNTLIKAKPPTSTPPPVSSSLNPSTTNGVTESGSVNNGTSGGRDTPKAFVKPNVLTHVIDGHIIQESSQPFSLEAGDDKAQNPGGVPKKESLTEESFSHKKHNSSSNSISSPATTGTCVVSLSVSSGSSSTPIMATTTATTTSTKSSTPSTNSSVTTGTTTHAEKKRGPGRPSGSTRQNIDNQRNPGSGNNQSSKGNNHHIKDGSGPPSEKRRKLTDDPIIKPLPLSTSNSVFGKNGNPLKWSVQQVCDFVKSLHGCAEYVEDFMLQEIDGHALMLLKTEHLMAAMSIKLGPALKICSAINEMLTFKLGSTTVGRADLVEESKKDHYYIKDDDARQR</sequence>
<dbReference type="SMART" id="SM00454">
    <property type="entry name" value="SAM"/>
    <property type="match status" value="1"/>
</dbReference>
<evidence type="ECO:0000259" key="2">
    <source>
        <dbReference type="PROSITE" id="PS50105"/>
    </source>
</evidence>
<dbReference type="EMBL" id="CAJNVT010000053">
    <property type="protein sequence ID" value="CAF2743964.1"/>
    <property type="molecule type" value="Genomic_DNA"/>
</dbReference>
<feature type="compositionally biased region" description="Polar residues" evidence="1">
    <location>
        <begin position="184"/>
        <end position="208"/>
    </location>
</feature>
<accession>A0A817FB93</accession>
<evidence type="ECO:0000313" key="3">
    <source>
        <dbReference type="EMBL" id="CAF2743964.1"/>
    </source>
</evidence>
<dbReference type="Proteomes" id="UP000675881">
    <property type="component" value="Unassembled WGS sequence"/>
</dbReference>
<dbReference type="Gene3D" id="1.10.150.50">
    <property type="entry name" value="Transcription Factor, Ets-1"/>
    <property type="match status" value="1"/>
</dbReference>
<feature type="compositionally biased region" description="Polar residues" evidence="1">
    <location>
        <begin position="270"/>
        <end position="284"/>
    </location>
</feature>
<feature type="compositionally biased region" description="Polar residues" evidence="1">
    <location>
        <begin position="396"/>
        <end position="426"/>
    </location>
</feature>
<feature type="region of interest" description="Disordered" evidence="1">
    <location>
        <begin position="369"/>
        <end position="489"/>
    </location>
</feature>
<dbReference type="GO" id="GO:0003682">
    <property type="term" value="F:chromatin binding"/>
    <property type="evidence" value="ECO:0007669"/>
    <property type="project" value="TreeGrafter"/>
</dbReference>
<dbReference type="PANTHER" id="PTHR12247:SF138">
    <property type="entry name" value="POLYHOMEOTIC DISTAL, ISOFORM A-RELATED"/>
    <property type="match status" value="1"/>
</dbReference>
<dbReference type="GO" id="GO:0042393">
    <property type="term" value="F:histone binding"/>
    <property type="evidence" value="ECO:0007669"/>
    <property type="project" value="TreeGrafter"/>
</dbReference>
<feature type="compositionally biased region" description="Low complexity" evidence="1">
    <location>
        <begin position="285"/>
        <end position="295"/>
    </location>
</feature>
<dbReference type="InterPro" id="IPR001660">
    <property type="entry name" value="SAM"/>
</dbReference>
<feature type="region of interest" description="Disordered" evidence="1">
    <location>
        <begin position="518"/>
        <end position="574"/>
    </location>
</feature>
<dbReference type="SUPFAM" id="SSF47769">
    <property type="entry name" value="SAM/Pointed domain"/>
    <property type="match status" value="1"/>
</dbReference>